<dbReference type="Gene3D" id="3.40.720.10">
    <property type="entry name" value="Alkaline Phosphatase, subunit A"/>
    <property type="match status" value="1"/>
</dbReference>
<proteinExistence type="inferred from homology"/>
<evidence type="ECO:0000256" key="2">
    <source>
        <dbReference type="ARBA" id="ARBA00022801"/>
    </source>
</evidence>
<feature type="domain" description="Sulfatase N-terminal" evidence="5">
    <location>
        <begin position="28"/>
        <end position="322"/>
    </location>
</feature>
<evidence type="ECO:0000256" key="3">
    <source>
        <dbReference type="SAM" id="MobiDB-lite"/>
    </source>
</evidence>
<dbReference type="RefSeq" id="WP_145203156.1">
    <property type="nucleotide sequence ID" value="NZ_CP036267.1"/>
</dbReference>
<dbReference type="Proteomes" id="UP000315724">
    <property type="component" value="Chromosome"/>
</dbReference>
<dbReference type="AlphaFoldDB" id="A0A517QSY7"/>
<dbReference type="EC" id="3.1.6.1" evidence="6"/>
<feature type="compositionally biased region" description="Basic and acidic residues" evidence="3">
    <location>
        <begin position="485"/>
        <end position="504"/>
    </location>
</feature>
<evidence type="ECO:0000259" key="5">
    <source>
        <dbReference type="Pfam" id="PF00884"/>
    </source>
</evidence>
<keyword evidence="4" id="KW-0732">Signal</keyword>
<keyword evidence="2 6" id="KW-0378">Hydrolase</keyword>
<evidence type="ECO:0000313" key="7">
    <source>
        <dbReference type="Proteomes" id="UP000315724"/>
    </source>
</evidence>
<feature type="chain" id="PRO_5021965030" evidence="4">
    <location>
        <begin position="25"/>
        <end position="504"/>
    </location>
</feature>
<organism evidence="6 7">
    <name type="scientific">Thalassoglobus polymorphus</name>
    <dbReference type="NCBI Taxonomy" id="2527994"/>
    <lineage>
        <taxon>Bacteria</taxon>
        <taxon>Pseudomonadati</taxon>
        <taxon>Planctomycetota</taxon>
        <taxon>Planctomycetia</taxon>
        <taxon>Planctomycetales</taxon>
        <taxon>Planctomycetaceae</taxon>
        <taxon>Thalassoglobus</taxon>
    </lineage>
</organism>
<dbReference type="SUPFAM" id="SSF53649">
    <property type="entry name" value="Alkaline phosphatase-like"/>
    <property type="match status" value="1"/>
</dbReference>
<dbReference type="OrthoDB" id="9763613at2"/>
<dbReference type="Pfam" id="PF00884">
    <property type="entry name" value="Sulfatase"/>
    <property type="match status" value="1"/>
</dbReference>
<comment type="similarity">
    <text evidence="1">Belongs to the sulfatase family.</text>
</comment>
<dbReference type="CDD" id="cd16027">
    <property type="entry name" value="SGSH"/>
    <property type="match status" value="1"/>
</dbReference>
<dbReference type="PANTHER" id="PTHR42693:SF53">
    <property type="entry name" value="ENDO-4-O-SULFATASE"/>
    <property type="match status" value="1"/>
</dbReference>
<keyword evidence="7" id="KW-1185">Reference proteome</keyword>
<evidence type="ECO:0000313" key="6">
    <source>
        <dbReference type="EMBL" id="QDT34739.1"/>
    </source>
</evidence>
<dbReference type="PANTHER" id="PTHR42693">
    <property type="entry name" value="ARYLSULFATASE FAMILY MEMBER"/>
    <property type="match status" value="1"/>
</dbReference>
<name>A0A517QSY7_9PLAN</name>
<protein>
    <submittedName>
        <fullName evidence="6">Arylsulfatase</fullName>
        <ecNumber evidence="6">3.1.6.1</ecNumber>
    </submittedName>
</protein>
<dbReference type="InterPro" id="IPR017850">
    <property type="entry name" value="Alkaline_phosphatase_core_sf"/>
</dbReference>
<dbReference type="InterPro" id="IPR000917">
    <property type="entry name" value="Sulfatase_N"/>
</dbReference>
<accession>A0A517QSY7</accession>
<sequence length="504" mass="57259" precursor="true">MTITKRFSLICLCAIVLSVSSLSAAERPNVLWFVVDDMSANFSCYGEKTIQTPHVDQLAERGIRFTRAYATSPVCSPFRSALITGMYQTSIGAHHHRSGQGEHRIQLPDGVRPIPAIFQEAGYYTCMGSGLTDLDYRMLPLTPSTKNRLGKTDYNFDWDKSIYDSNDWAKRKNDQPFFMQVQLHGGKLRGASEASYDKFDQQIEKVFGSITEPQSVQLPPYYPRDPVLLRDWSTYLDSVRLTDHHVGLVIERLKREKLLANTLVVFFTDHGISHARGKQFLYDEGTHIPLIIAGPGVERGKTRTDLVEHIDIAALSLAAAGIQVPKVMQGDDLLSADYKQKTALFAARDRCGEAADRIRSVRTGEYLYIKNFYPSRPHLMPSSYKDGKLIVQRLRELHADGKLSSLSEELLFSPTRPAEELYLYGSDPWQTRNLADDPTHKNALAKHRERLNDWIHRTGDLGPETPEVYDQEIQAQLNSTRSKKVRETYSRNAEQYRRWASEGK</sequence>
<gene>
    <name evidence="6" type="primary">atsA_39</name>
    <name evidence="6" type="ORF">Mal48_40110</name>
</gene>
<dbReference type="KEGG" id="tpol:Mal48_40110"/>
<feature type="signal peptide" evidence="4">
    <location>
        <begin position="1"/>
        <end position="24"/>
    </location>
</feature>
<dbReference type="GO" id="GO:0004065">
    <property type="term" value="F:arylsulfatase activity"/>
    <property type="evidence" value="ECO:0007669"/>
    <property type="project" value="UniProtKB-EC"/>
</dbReference>
<evidence type="ECO:0000256" key="4">
    <source>
        <dbReference type="SAM" id="SignalP"/>
    </source>
</evidence>
<feature type="region of interest" description="Disordered" evidence="3">
    <location>
        <begin position="477"/>
        <end position="504"/>
    </location>
</feature>
<dbReference type="EMBL" id="CP036267">
    <property type="protein sequence ID" value="QDT34739.1"/>
    <property type="molecule type" value="Genomic_DNA"/>
</dbReference>
<evidence type="ECO:0000256" key="1">
    <source>
        <dbReference type="ARBA" id="ARBA00008779"/>
    </source>
</evidence>
<dbReference type="InterPro" id="IPR050738">
    <property type="entry name" value="Sulfatase"/>
</dbReference>
<reference evidence="6 7" key="1">
    <citation type="submission" date="2019-02" db="EMBL/GenBank/DDBJ databases">
        <title>Deep-cultivation of Planctomycetes and their phenomic and genomic characterization uncovers novel biology.</title>
        <authorList>
            <person name="Wiegand S."/>
            <person name="Jogler M."/>
            <person name="Boedeker C."/>
            <person name="Pinto D."/>
            <person name="Vollmers J."/>
            <person name="Rivas-Marin E."/>
            <person name="Kohn T."/>
            <person name="Peeters S.H."/>
            <person name="Heuer A."/>
            <person name="Rast P."/>
            <person name="Oberbeckmann S."/>
            <person name="Bunk B."/>
            <person name="Jeske O."/>
            <person name="Meyerdierks A."/>
            <person name="Storesund J.E."/>
            <person name="Kallscheuer N."/>
            <person name="Luecker S."/>
            <person name="Lage O.M."/>
            <person name="Pohl T."/>
            <person name="Merkel B.J."/>
            <person name="Hornburger P."/>
            <person name="Mueller R.-W."/>
            <person name="Bruemmer F."/>
            <person name="Labrenz M."/>
            <person name="Spormann A.M."/>
            <person name="Op den Camp H."/>
            <person name="Overmann J."/>
            <person name="Amann R."/>
            <person name="Jetten M.S.M."/>
            <person name="Mascher T."/>
            <person name="Medema M.H."/>
            <person name="Devos D.P."/>
            <person name="Kaster A.-K."/>
            <person name="Ovreas L."/>
            <person name="Rohde M."/>
            <person name="Galperin M.Y."/>
            <person name="Jogler C."/>
        </authorList>
    </citation>
    <scope>NUCLEOTIDE SEQUENCE [LARGE SCALE GENOMIC DNA]</scope>
    <source>
        <strain evidence="6 7">Mal48</strain>
    </source>
</reference>